<dbReference type="InterPro" id="IPR001412">
    <property type="entry name" value="aa-tRNA-synth_I_CS"/>
</dbReference>
<gene>
    <name evidence="14" type="primary">EARS2</name>
    <name evidence="14" type="ORF">BG006_005745</name>
</gene>
<dbReference type="InterPro" id="IPR004527">
    <property type="entry name" value="Glu-tRNA-ligase_bac/mito"/>
</dbReference>
<evidence type="ECO:0000256" key="3">
    <source>
        <dbReference type="ARBA" id="ARBA00012835"/>
    </source>
</evidence>
<evidence type="ECO:0000259" key="13">
    <source>
        <dbReference type="Pfam" id="PF19269"/>
    </source>
</evidence>
<keyword evidence="4 11" id="KW-0436">Ligase</keyword>
<keyword evidence="6 11" id="KW-0067">ATP-binding</keyword>
<dbReference type="CDD" id="cd00808">
    <property type="entry name" value="GluRS_core"/>
    <property type="match status" value="1"/>
</dbReference>
<dbReference type="GO" id="GO:0006424">
    <property type="term" value="P:glutamyl-tRNA aminoacylation"/>
    <property type="evidence" value="ECO:0007669"/>
    <property type="project" value="InterPro"/>
</dbReference>
<dbReference type="InterPro" id="IPR020751">
    <property type="entry name" value="aa-tRNA-synth_I_codon-bd_sub2"/>
</dbReference>
<evidence type="ECO:0000313" key="14">
    <source>
        <dbReference type="EMBL" id="KAF9331379.1"/>
    </source>
</evidence>
<dbReference type="Gene3D" id="1.10.10.350">
    <property type="match status" value="1"/>
</dbReference>
<dbReference type="GO" id="GO:0008270">
    <property type="term" value="F:zinc ion binding"/>
    <property type="evidence" value="ECO:0007669"/>
    <property type="project" value="InterPro"/>
</dbReference>
<dbReference type="InterPro" id="IPR045462">
    <property type="entry name" value="aa-tRNA-synth_I_cd-bd"/>
</dbReference>
<proteinExistence type="inferred from homology"/>
<dbReference type="GO" id="GO:0000049">
    <property type="term" value="F:tRNA binding"/>
    <property type="evidence" value="ECO:0007669"/>
    <property type="project" value="InterPro"/>
</dbReference>
<dbReference type="Pfam" id="PF00749">
    <property type="entry name" value="tRNA-synt_1c"/>
    <property type="match status" value="1"/>
</dbReference>
<evidence type="ECO:0000313" key="15">
    <source>
        <dbReference type="Proteomes" id="UP000696485"/>
    </source>
</evidence>
<dbReference type="PANTHER" id="PTHR43311">
    <property type="entry name" value="GLUTAMATE--TRNA LIGASE"/>
    <property type="match status" value="1"/>
</dbReference>
<dbReference type="InterPro" id="IPR049940">
    <property type="entry name" value="GluQ/Sye"/>
</dbReference>
<dbReference type="InterPro" id="IPR020058">
    <property type="entry name" value="Glu/Gln-tRNA-synth_Ib_cat-dom"/>
</dbReference>
<evidence type="ECO:0000256" key="8">
    <source>
        <dbReference type="ARBA" id="ARBA00023146"/>
    </source>
</evidence>
<dbReference type="Pfam" id="PF19269">
    <property type="entry name" value="Anticodon_2"/>
    <property type="match status" value="1"/>
</dbReference>
<dbReference type="InterPro" id="IPR033910">
    <property type="entry name" value="GluRS_core"/>
</dbReference>
<evidence type="ECO:0000256" key="7">
    <source>
        <dbReference type="ARBA" id="ARBA00022917"/>
    </source>
</evidence>
<dbReference type="EC" id="6.1.1.17" evidence="3"/>
<accession>A0A9P5SJK6</accession>
<dbReference type="PROSITE" id="PS00178">
    <property type="entry name" value="AA_TRNA_LIGASE_I"/>
    <property type="match status" value="1"/>
</dbReference>
<comment type="subcellular location">
    <subcellularLocation>
        <location evidence="1">Mitochondrion</location>
    </subcellularLocation>
</comment>
<dbReference type="GO" id="GO:0005524">
    <property type="term" value="F:ATP binding"/>
    <property type="evidence" value="ECO:0007669"/>
    <property type="project" value="UniProtKB-KW"/>
</dbReference>
<dbReference type="InterPro" id="IPR000924">
    <property type="entry name" value="Glu/Gln-tRNA-synth"/>
</dbReference>
<dbReference type="Proteomes" id="UP000696485">
    <property type="component" value="Unassembled WGS sequence"/>
</dbReference>
<dbReference type="GO" id="GO:0004818">
    <property type="term" value="F:glutamate-tRNA ligase activity"/>
    <property type="evidence" value="ECO:0007669"/>
    <property type="project" value="UniProtKB-EC"/>
</dbReference>
<dbReference type="EMBL" id="JAAAUY010000326">
    <property type="protein sequence ID" value="KAF9331379.1"/>
    <property type="molecule type" value="Genomic_DNA"/>
</dbReference>
<feature type="domain" description="Glutamyl/glutaminyl-tRNA synthetase class Ib catalytic" evidence="12">
    <location>
        <begin position="50"/>
        <end position="364"/>
    </location>
</feature>
<evidence type="ECO:0000256" key="10">
    <source>
        <dbReference type="ARBA" id="ARBA00072917"/>
    </source>
</evidence>
<evidence type="ECO:0000256" key="4">
    <source>
        <dbReference type="ARBA" id="ARBA00022598"/>
    </source>
</evidence>
<evidence type="ECO:0000256" key="5">
    <source>
        <dbReference type="ARBA" id="ARBA00022741"/>
    </source>
</evidence>
<dbReference type="SUPFAM" id="SSF48163">
    <property type="entry name" value="An anticodon-binding domain of class I aminoacyl-tRNA synthetases"/>
    <property type="match status" value="1"/>
</dbReference>
<keyword evidence="15" id="KW-1185">Reference proteome</keyword>
<dbReference type="SUPFAM" id="SSF52374">
    <property type="entry name" value="Nucleotidylyl transferase"/>
    <property type="match status" value="1"/>
</dbReference>
<evidence type="ECO:0000259" key="12">
    <source>
        <dbReference type="Pfam" id="PF00749"/>
    </source>
</evidence>
<organism evidence="14 15">
    <name type="scientific">Podila minutissima</name>
    <dbReference type="NCBI Taxonomy" id="64525"/>
    <lineage>
        <taxon>Eukaryota</taxon>
        <taxon>Fungi</taxon>
        <taxon>Fungi incertae sedis</taxon>
        <taxon>Mucoromycota</taxon>
        <taxon>Mortierellomycotina</taxon>
        <taxon>Mortierellomycetes</taxon>
        <taxon>Mortierellales</taxon>
        <taxon>Mortierellaceae</taxon>
        <taxon>Podila</taxon>
    </lineage>
</organism>
<reference evidence="14" key="1">
    <citation type="journal article" date="2020" name="Fungal Divers.">
        <title>Resolving the Mortierellaceae phylogeny through synthesis of multi-gene phylogenetics and phylogenomics.</title>
        <authorList>
            <person name="Vandepol N."/>
            <person name="Liber J."/>
            <person name="Desiro A."/>
            <person name="Na H."/>
            <person name="Kennedy M."/>
            <person name="Barry K."/>
            <person name="Grigoriev I.V."/>
            <person name="Miller A.N."/>
            <person name="O'Donnell K."/>
            <person name="Stajich J.E."/>
            <person name="Bonito G."/>
        </authorList>
    </citation>
    <scope>NUCLEOTIDE SEQUENCE</scope>
    <source>
        <strain evidence="14">NVP1</strain>
    </source>
</reference>
<sequence>MLGHWNRLAARTSIALTCIAQQPTGMTKKVGLTRFAQPVRRYTSDAVKPRVRFAPSPTGYLHLGGLRTALYNYLLARQGGGSCLLRIEDTDQTRFVPGATESLIRALEWAGVKFDEGPTIGGPHEPYQQSKRLNIYSKHADTLLEHGHAYRCFCSSERLALVRLEAQKTGRSASYDRKCSYLSPQESQERADKGESFVVRLKVPDGKTVVQDEVHGKVEFSNKEVDDSVLMKSDGFPTYHLANVVDDHLMGITHVIRGLEWLPSAPKHVLLYEMFGWTTPKFAHVPLLLNPDKTKLSKRSGDVNVEDYRDKGYFPEAVVNFVALLGWHPGTTDEIFDMNGLIEAFSLKNIQQSNAVVLREKLDWINKMHLLRRAESREGLLGMAAMVRPKIEADLGPLSQKYSDEYIARVIDTLKERIKNVYDVPDLCGYYFRTPTYTSEESLAYRAKVGDAALGKILPTARELLESPSGKELVKDDAKAVLKTIADTHKLKLPAVMNALRYTVSGVKVGAGVPETLSTLGRETVLRRIDQVLATIPPN</sequence>
<comment type="caution">
    <text evidence="14">The sequence shown here is derived from an EMBL/GenBank/DDBJ whole genome shotgun (WGS) entry which is preliminary data.</text>
</comment>
<keyword evidence="7 11" id="KW-0648">Protein biosynthesis</keyword>
<comment type="similarity">
    <text evidence="2">Belongs to the class-I aminoacyl-tRNA synthetase family. Glutamate--tRNA ligase type 1 subfamily.</text>
</comment>
<protein>
    <recommendedName>
        <fullName evidence="10">Glutamate--tRNA ligase, mitochondrial</fullName>
        <ecNumber evidence="3">6.1.1.17</ecNumber>
    </recommendedName>
    <alternativeName>
        <fullName evidence="9">Glutamyl-tRNA synthetase</fullName>
    </alternativeName>
</protein>
<evidence type="ECO:0000256" key="6">
    <source>
        <dbReference type="ARBA" id="ARBA00022840"/>
    </source>
</evidence>
<evidence type="ECO:0000256" key="11">
    <source>
        <dbReference type="RuleBase" id="RU363037"/>
    </source>
</evidence>
<dbReference type="Gene3D" id="3.40.50.620">
    <property type="entry name" value="HUPs"/>
    <property type="match status" value="1"/>
</dbReference>
<dbReference type="NCBIfam" id="TIGR00464">
    <property type="entry name" value="gltX_bact"/>
    <property type="match status" value="1"/>
</dbReference>
<dbReference type="PRINTS" id="PR00987">
    <property type="entry name" value="TRNASYNTHGLU"/>
</dbReference>
<evidence type="ECO:0000256" key="9">
    <source>
        <dbReference type="ARBA" id="ARBA00030865"/>
    </source>
</evidence>
<evidence type="ECO:0000256" key="2">
    <source>
        <dbReference type="ARBA" id="ARBA00007894"/>
    </source>
</evidence>
<dbReference type="AlphaFoldDB" id="A0A9P5SJK6"/>
<keyword evidence="5 11" id="KW-0547">Nucleotide-binding</keyword>
<keyword evidence="8 11" id="KW-0030">Aminoacyl-tRNA synthetase</keyword>
<dbReference type="FunFam" id="3.40.50.620:FF:000045">
    <property type="entry name" value="Glutamate--tRNA ligase, mitochondrial"/>
    <property type="match status" value="1"/>
</dbReference>
<dbReference type="PANTHER" id="PTHR43311:SF2">
    <property type="entry name" value="GLUTAMATE--TRNA LIGASE, MITOCHONDRIAL-RELATED"/>
    <property type="match status" value="1"/>
</dbReference>
<dbReference type="HAMAP" id="MF_00022">
    <property type="entry name" value="Glu_tRNA_synth_type1"/>
    <property type="match status" value="1"/>
</dbReference>
<evidence type="ECO:0000256" key="1">
    <source>
        <dbReference type="ARBA" id="ARBA00004173"/>
    </source>
</evidence>
<dbReference type="InterPro" id="IPR014729">
    <property type="entry name" value="Rossmann-like_a/b/a_fold"/>
</dbReference>
<dbReference type="GO" id="GO:0005739">
    <property type="term" value="C:mitochondrion"/>
    <property type="evidence" value="ECO:0007669"/>
    <property type="project" value="UniProtKB-SubCell"/>
</dbReference>
<feature type="domain" description="Aminoacyl-tRNA synthetase class I anticodon-binding" evidence="13">
    <location>
        <begin position="386"/>
        <end position="532"/>
    </location>
</feature>
<dbReference type="InterPro" id="IPR008925">
    <property type="entry name" value="aa_tRNA-synth_I_cd-bd_sf"/>
</dbReference>
<name>A0A9P5SJK6_9FUNG</name>